<proteinExistence type="inferred from homology"/>
<comment type="cofactor">
    <cofactor evidence="1">
        <name>[4Fe-4S] cluster</name>
        <dbReference type="ChEBI" id="CHEBI:49883"/>
    </cofactor>
</comment>
<dbReference type="Proteomes" id="UP001163046">
    <property type="component" value="Unassembled WGS sequence"/>
</dbReference>
<keyword evidence="7 17" id="KW-0547">Nucleotide-binding</keyword>
<keyword evidence="8 17" id="KW-0067">ATP-binding</keyword>
<feature type="compositionally biased region" description="Low complexity" evidence="19">
    <location>
        <begin position="516"/>
        <end position="527"/>
    </location>
</feature>
<evidence type="ECO:0000259" key="20">
    <source>
        <dbReference type="PROSITE" id="PS50067"/>
    </source>
</evidence>
<feature type="compositionally biased region" description="Acidic residues" evidence="19">
    <location>
        <begin position="993"/>
        <end position="1009"/>
    </location>
</feature>
<comment type="cofactor">
    <cofactor evidence="16">
        <name>[2Fe-2S] cluster</name>
        <dbReference type="ChEBI" id="CHEBI:190135"/>
    </cofactor>
</comment>
<evidence type="ECO:0000256" key="10">
    <source>
        <dbReference type="ARBA" id="ARBA00023014"/>
    </source>
</evidence>
<dbReference type="PROSITE" id="PS00411">
    <property type="entry name" value="KINESIN_MOTOR_1"/>
    <property type="match status" value="1"/>
</dbReference>
<organism evidence="21 22">
    <name type="scientific">Desmophyllum pertusum</name>
    <dbReference type="NCBI Taxonomy" id="174260"/>
    <lineage>
        <taxon>Eukaryota</taxon>
        <taxon>Metazoa</taxon>
        <taxon>Cnidaria</taxon>
        <taxon>Anthozoa</taxon>
        <taxon>Hexacorallia</taxon>
        <taxon>Scleractinia</taxon>
        <taxon>Caryophylliina</taxon>
        <taxon>Caryophylliidae</taxon>
        <taxon>Desmophyllum</taxon>
    </lineage>
</organism>
<feature type="compositionally biased region" description="Basic residues" evidence="19">
    <location>
        <begin position="1169"/>
        <end position="1189"/>
    </location>
</feature>
<evidence type="ECO:0000256" key="9">
    <source>
        <dbReference type="ARBA" id="ARBA00023004"/>
    </source>
</evidence>
<dbReference type="Pfam" id="PF25764">
    <property type="entry name" value="KIF21A_4th"/>
    <property type="match status" value="1"/>
</dbReference>
<feature type="coiled-coil region" evidence="18">
    <location>
        <begin position="385"/>
        <end position="419"/>
    </location>
</feature>
<dbReference type="GO" id="GO:0046872">
    <property type="term" value="F:metal ion binding"/>
    <property type="evidence" value="ECO:0007669"/>
    <property type="project" value="UniProtKB-KW"/>
</dbReference>
<keyword evidence="13 17" id="KW-0505">Motor protein</keyword>
<gene>
    <name evidence="21" type="primary">KIF4A</name>
    <name evidence="21" type="ORF">OS493_037299</name>
</gene>
<dbReference type="GO" id="GO:0005524">
    <property type="term" value="F:ATP binding"/>
    <property type="evidence" value="ECO:0007669"/>
    <property type="project" value="UniProtKB-UniRule"/>
</dbReference>
<evidence type="ECO:0000256" key="7">
    <source>
        <dbReference type="ARBA" id="ARBA00022741"/>
    </source>
</evidence>
<keyword evidence="12" id="KW-0238">DNA-binding</keyword>
<comment type="similarity">
    <text evidence="17">Belongs to the TRAFAC class myosin-kinesin ATPase superfamily. Kinesin family.</text>
</comment>
<dbReference type="PANTHER" id="PTHR47969">
    <property type="entry name" value="CHROMOSOME-ASSOCIATED KINESIN KIF4A-RELATED"/>
    <property type="match status" value="1"/>
</dbReference>
<feature type="coiled-coil region" evidence="18">
    <location>
        <begin position="583"/>
        <end position="637"/>
    </location>
</feature>
<dbReference type="Gene3D" id="3.40.850.10">
    <property type="entry name" value="Kinesin motor domain"/>
    <property type="match status" value="1"/>
</dbReference>
<dbReference type="EMBL" id="MU825465">
    <property type="protein sequence ID" value="KAJ7388488.1"/>
    <property type="molecule type" value="Genomic_DNA"/>
</dbReference>
<keyword evidence="5" id="KW-0493">Microtubule</keyword>
<keyword evidence="9" id="KW-0408">Iron</keyword>
<evidence type="ECO:0000256" key="13">
    <source>
        <dbReference type="ARBA" id="ARBA00023175"/>
    </source>
</evidence>
<feature type="compositionally biased region" description="Basic and acidic residues" evidence="19">
    <location>
        <begin position="734"/>
        <end position="744"/>
    </location>
</feature>
<dbReference type="OrthoDB" id="3176171at2759"/>
<keyword evidence="15" id="KW-0539">Nucleus</keyword>
<dbReference type="GO" id="GO:0008017">
    <property type="term" value="F:microtubule binding"/>
    <property type="evidence" value="ECO:0007669"/>
    <property type="project" value="InterPro"/>
</dbReference>
<dbReference type="AlphaFoldDB" id="A0A9W9ZV85"/>
<feature type="region of interest" description="Disordered" evidence="19">
    <location>
        <begin position="481"/>
        <end position="528"/>
    </location>
</feature>
<evidence type="ECO:0000256" key="1">
    <source>
        <dbReference type="ARBA" id="ARBA00001966"/>
    </source>
</evidence>
<reference evidence="21" key="1">
    <citation type="submission" date="2023-01" db="EMBL/GenBank/DDBJ databases">
        <title>Genome assembly of the deep-sea coral Lophelia pertusa.</title>
        <authorList>
            <person name="Herrera S."/>
            <person name="Cordes E."/>
        </authorList>
    </citation>
    <scope>NUCLEOTIDE SEQUENCE</scope>
    <source>
        <strain evidence="21">USNM1676648</strain>
        <tissue evidence="21">Polyp</tissue>
    </source>
</reference>
<comment type="caution">
    <text evidence="21">The sequence shown here is derived from an EMBL/GenBank/DDBJ whole genome shotgun (WGS) entry which is preliminary data.</text>
</comment>
<dbReference type="InterPro" id="IPR027640">
    <property type="entry name" value="Kinesin-like_fam"/>
</dbReference>
<dbReference type="GO" id="GO:0051231">
    <property type="term" value="P:spindle elongation"/>
    <property type="evidence" value="ECO:0007669"/>
    <property type="project" value="TreeGrafter"/>
</dbReference>
<feature type="compositionally biased region" description="Polar residues" evidence="19">
    <location>
        <begin position="1041"/>
        <end position="1050"/>
    </location>
</feature>
<keyword evidence="14" id="KW-0206">Cytoskeleton</keyword>
<evidence type="ECO:0000256" key="11">
    <source>
        <dbReference type="ARBA" id="ARBA00023054"/>
    </source>
</evidence>
<dbReference type="GO" id="GO:0005874">
    <property type="term" value="C:microtubule"/>
    <property type="evidence" value="ECO:0007669"/>
    <property type="project" value="UniProtKB-KW"/>
</dbReference>
<dbReference type="GO" id="GO:0005875">
    <property type="term" value="C:microtubule associated complex"/>
    <property type="evidence" value="ECO:0007669"/>
    <property type="project" value="TreeGrafter"/>
</dbReference>
<dbReference type="PROSITE" id="PS50067">
    <property type="entry name" value="KINESIN_MOTOR_2"/>
    <property type="match status" value="1"/>
</dbReference>
<dbReference type="GO" id="GO:0007018">
    <property type="term" value="P:microtubule-based movement"/>
    <property type="evidence" value="ECO:0007669"/>
    <property type="project" value="InterPro"/>
</dbReference>
<feature type="compositionally biased region" description="Polar residues" evidence="19">
    <location>
        <begin position="1193"/>
        <end position="1202"/>
    </location>
</feature>
<evidence type="ECO:0000256" key="18">
    <source>
        <dbReference type="SAM" id="Coils"/>
    </source>
</evidence>
<evidence type="ECO:0000256" key="4">
    <source>
        <dbReference type="ARBA" id="ARBA00022490"/>
    </source>
</evidence>
<feature type="domain" description="Kinesin motor" evidence="20">
    <location>
        <begin position="10"/>
        <end position="340"/>
    </location>
</feature>
<sequence>MPEEKEKTIPVRVALRIRPLVPKETGEGCQECIKCVPGNAQVVMGEDKAFTYDYVFGISSKQEDLYNETVIPLLEGLFKGYNATVLAYGQTGSGKTYSMGTAFTMCNEATEDIGVIPRLIQTVFDWIDERKDKTEFLLKASFLEIHNEEIHDLLNPCSSEESKIAIRETHDGGIKIAGLQEVSVTSGSDMVRCLEQGSASRATGATAMNSRSSRSHAIFTITLEQKELQGSEVKKAKFHLVDLAGSERVKKTHAQGERFKEGVNINRGLLALGNVISALSDELRKSNAHVPYRDSKLTRLLQDSLGGNSNTMMIACVSPADSNFEETLNTLRYADRARQIKNKPIVNLDPAAAELSRLKQQVQLLQMQLIQGQTITGTNTGGTSFENTAVNIQEFADRITELESENEKLSAELHASVDQNTHMYEKVLVAELARDKVFRKFNELKSHFSSKADAKVADMKDDVETDVTLAEELQTKLHELEDSINSTTQLEDVVKNDEQDTSASLEHPDECDDSSRPSSPSDASFVSQHALRQAELGRQLQELTKALTLKEELANKMVANDSRLTSMRKQHEVGYRSRIGGEISRLEREKSNLNVALTNAKTETSDGKTKEKNRSRIKELETKILELKKKQVEQQKLLKLKEQSDSTIKKMNSEIQGMKSIRVKLMRQMKEESERFRALKAQKDKEINQLKQQGRKRQFEYKKLESIHMKQQAVLKRKTEEVSAVQKRLKMALDRQKEAAEKRGTQQQQQQNKAEGLVPRMKSWLSHEVEVLVSVGQARKTLENLIEDRKVLSRQLAELRNQEQDEDDEPAAKKMVQDGGTPGEKKSKSRDLQKKITALEHELELRSSQIAGLQHKILDAEQGEKRGEKSRHRWNNIHSMAEAKAGLQALLNMTVAATLINATADKSREESELQCQELRSREKVQCLLQQIPSIDNSQEETKEQLQEQLEALRQENSSLNEQLKQLRDVFATDSPSPQQKKKKSTKAPQVITVEDDEWAKDLSESEAEDSIERDPDWVQTPRVRRSRRTGRRTQSTETSSLSLANNSGQGKKSLEAVPEPTLVTTVASEDKPKPSQPDERKALTKVKNRKRSNKKTQPLSLKQNGTENQPVPSKRAKTFHKLHSSSSISSSDDDFKHGVSRPGTTPGRSVSVHGIPRTPGFSFGSSKKVVVKKTITKFHPENKRKRKLLKPVNTASSLGVKP</sequence>
<evidence type="ECO:0000256" key="14">
    <source>
        <dbReference type="ARBA" id="ARBA00023212"/>
    </source>
</evidence>
<accession>A0A9W9ZV85</accession>
<keyword evidence="6" id="KW-0479">Metal-binding</keyword>
<comment type="subcellular location">
    <subcellularLocation>
        <location evidence="3">Cytoplasm</location>
        <location evidence="3">Cytoskeleton</location>
    </subcellularLocation>
    <subcellularLocation>
        <location evidence="2">Nucleus</location>
    </subcellularLocation>
</comment>
<dbReference type="PRINTS" id="PR00380">
    <property type="entry name" value="KINESINHEAVY"/>
</dbReference>
<dbReference type="GO" id="GO:0007052">
    <property type="term" value="P:mitotic spindle organization"/>
    <property type="evidence" value="ECO:0007669"/>
    <property type="project" value="TreeGrafter"/>
</dbReference>
<dbReference type="InterPro" id="IPR019821">
    <property type="entry name" value="Kinesin_motor_CS"/>
</dbReference>
<dbReference type="InterPro" id="IPR027417">
    <property type="entry name" value="P-loop_NTPase"/>
</dbReference>
<feature type="compositionally biased region" description="Polar residues" evidence="19">
    <location>
        <begin position="1095"/>
        <end position="1111"/>
    </location>
</feature>
<evidence type="ECO:0000256" key="6">
    <source>
        <dbReference type="ARBA" id="ARBA00022723"/>
    </source>
</evidence>
<evidence type="ECO:0000256" key="17">
    <source>
        <dbReference type="PROSITE-ProRule" id="PRU00283"/>
    </source>
</evidence>
<evidence type="ECO:0000256" key="16">
    <source>
        <dbReference type="ARBA" id="ARBA00034078"/>
    </source>
</evidence>
<keyword evidence="4" id="KW-0963">Cytoplasm</keyword>
<dbReference type="GO" id="GO:0003777">
    <property type="term" value="F:microtubule motor activity"/>
    <property type="evidence" value="ECO:0007669"/>
    <property type="project" value="InterPro"/>
</dbReference>
<keyword evidence="10" id="KW-0411">Iron-sulfur</keyword>
<feature type="compositionally biased region" description="Basic and acidic residues" evidence="19">
    <location>
        <begin position="1068"/>
        <end position="1082"/>
    </location>
</feature>
<evidence type="ECO:0000256" key="5">
    <source>
        <dbReference type="ARBA" id="ARBA00022701"/>
    </source>
</evidence>
<feature type="coiled-coil region" evidence="18">
    <location>
        <begin position="935"/>
        <end position="969"/>
    </location>
</feature>
<dbReference type="SUPFAM" id="SSF52540">
    <property type="entry name" value="P-loop containing nucleoside triphosphate hydrolases"/>
    <property type="match status" value="1"/>
</dbReference>
<feature type="region of interest" description="Disordered" evidence="19">
    <location>
        <begin position="734"/>
        <end position="757"/>
    </location>
</feature>
<dbReference type="Pfam" id="PF00225">
    <property type="entry name" value="Kinesin"/>
    <property type="match status" value="1"/>
</dbReference>
<feature type="binding site" evidence="17">
    <location>
        <begin position="89"/>
        <end position="96"/>
    </location>
    <ligand>
        <name>ATP</name>
        <dbReference type="ChEBI" id="CHEBI:30616"/>
    </ligand>
</feature>
<dbReference type="InterPro" id="IPR001752">
    <property type="entry name" value="Kinesin_motor_dom"/>
</dbReference>
<evidence type="ECO:0000313" key="22">
    <source>
        <dbReference type="Proteomes" id="UP001163046"/>
    </source>
</evidence>
<dbReference type="FunFam" id="3.40.850.10:FF:000038">
    <property type="entry name" value="chromosome-associated kinesin KIF4A"/>
    <property type="match status" value="1"/>
</dbReference>
<evidence type="ECO:0000256" key="19">
    <source>
        <dbReference type="SAM" id="MobiDB-lite"/>
    </source>
</evidence>
<evidence type="ECO:0000256" key="8">
    <source>
        <dbReference type="ARBA" id="ARBA00022840"/>
    </source>
</evidence>
<feature type="region of interest" description="Disordered" evidence="19">
    <location>
        <begin position="800"/>
        <end position="832"/>
    </location>
</feature>
<feature type="compositionally biased region" description="Basic residues" evidence="19">
    <location>
        <begin position="1114"/>
        <end position="1123"/>
    </location>
</feature>
<dbReference type="PANTHER" id="PTHR47969:SF15">
    <property type="entry name" value="CHROMOSOME-ASSOCIATED KINESIN KIF4A-RELATED"/>
    <property type="match status" value="1"/>
</dbReference>
<dbReference type="InterPro" id="IPR036961">
    <property type="entry name" value="Kinesin_motor_dom_sf"/>
</dbReference>
<dbReference type="GO" id="GO:0003677">
    <property type="term" value="F:DNA binding"/>
    <property type="evidence" value="ECO:0007669"/>
    <property type="project" value="UniProtKB-KW"/>
</dbReference>
<evidence type="ECO:0000256" key="12">
    <source>
        <dbReference type="ARBA" id="ARBA00023125"/>
    </source>
</evidence>
<dbReference type="SMART" id="SM00129">
    <property type="entry name" value="KISc"/>
    <property type="match status" value="1"/>
</dbReference>
<name>A0A9W9ZV85_9CNID</name>
<dbReference type="CDD" id="cd01372">
    <property type="entry name" value="KISc_KIF4"/>
    <property type="match status" value="1"/>
</dbReference>
<dbReference type="GO" id="GO:0005634">
    <property type="term" value="C:nucleus"/>
    <property type="evidence" value="ECO:0007669"/>
    <property type="project" value="UniProtKB-SubCell"/>
</dbReference>
<evidence type="ECO:0000256" key="3">
    <source>
        <dbReference type="ARBA" id="ARBA00004245"/>
    </source>
</evidence>
<dbReference type="GO" id="GO:0005829">
    <property type="term" value="C:cytosol"/>
    <property type="evidence" value="ECO:0007669"/>
    <property type="project" value="UniProtKB-ARBA"/>
</dbReference>
<feature type="compositionally biased region" description="Basic and acidic residues" evidence="19">
    <location>
        <begin position="823"/>
        <end position="832"/>
    </location>
</feature>
<dbReference type="GO" id="GO:0051536">
    <property type="term" value="F:iron-sulfur cluster binding"/>
    <property type="evidence" value="ECO:0007669"/>
    <property type="project" value="UniProtKB-KW"/>
</dbReference>
<feature type="compositionally biased region" description="Basic residues" evidence="19">
    <location>
        <begin position="1083"/>
        <end position="1094"/>
    </location>
</feature>
<evidence type="ECO:0000313" key="21">
    <source>
        <dbReference type="EMBL" id="KAJ7388488.1"/>
    </source>
</evidence>
<evidence type="ECO:0000256" key="2">
    <source>
        <dbReference type="ARBA" id="ARBA00004123"/>
    </source>
</evidence>
<evidence type="ECO:0000256" key="15">
    <source>
        <dbReference type="ARBA" id="ARBA00023242"/>
    </source>
</evidence>
<feature type="compositionally biased region" description="Basic residues" evidence="19">
    <location>
        <begin position="1022"/>
        <end position="1031"/>
    </location>
</feature>
<protein>
    <submittedName>
        <fullName evidence="21">Chromosome-associated kinesin kif4a</fullName>
    </submittedName>
</protein>
<keyword evidence="22" id="KW-1185">Reference proteome</keyword>
<keyword evidence="11 18" id="KW-0175">Coiled coil</keyword>
<feature type="region of interest" description="Disordered" evidence="19">
    <location>
        <begin position="971"/>
        <end position="1202"/>
    </location>
</feature>